<gene>
    <name evidence="3" type="ORF">FSP39_000027</name>
</gene>
<sequence>MVLLGDEQCNNDWIKPYLRRNGGLIQFVFLVYDSTEIDNEVFYQWPLGVATWLPMETDASREEYIKALSESDLTLNPVGQNTECYRIYEAMSYGSVPVIEDVMTSGHCGNSSISQKSPLRLLKEEKAPVIYVKDWKEIDRILEKETTLTQEYKTRRRRDNVLWYESFKSKMRERFVRILQKHFFPVHR</sequence>
<dbReference type="InterPro" id="IPR057538">
    <property type="entry name" value="RXYLT1_C"/>
</dbReference>
<evidence type="ECO:0000313" key="4">
    <source>
        <dbReference type="Proteomes" id="UP001186944"/>
    </source>
</evidence>
<accession>A0AA88Y8Z3</accession>
<dbReference type="Pfam" id="PF24785">
    <property type="entry name" value="RXYLT1_C"/>
    <property type="match status" value="1"/>
</dbReference>
<feature type="domain" description="RXYLT1 N-terminal" evidence="2">
    <location>
        <begin position="1"/>
        <end position="46"/>
    </location>
</feature>
<organism evidence="3 4">
    <name type="scientific">Pinctada imbricata</name>
    <name type="common">Atlantic pearl-oyster</name>
    <name type="synonym">Pinctada martensii</name>
    <dbReference type="NCBI Taxonomy" id="66713"/>
    <lineage>
        <taxon>Eukaryota</taxon>
        <taxon>Metazoa</taxon>
        <taxon>Spiralia</taxon>
        <taxon>Lophotrochozoa</taxon>
        <taxon>Mollusca</taxon>
        <taxon>Bivalvia</taxon>
        <taxon>Autobranchia</taxon>
        <taxon>Pteriomorphia</taxon>
        <taxon>Pterioida</taxon>
        <taxon>Pterioidea</taxon>
        <taxon>Pteriidae</taxon>
        <taxon>Pinctada</taxon>
    </lineage>
</organism>
<evidence type="ECO:0000259" key="2">
    <source>
        <dbReference type="Pfam" id="PF24786"/>
    </source>
</evidence>
<dbReference type="GO" id="GO:0120053">
    <property type="term" value="F:ribitol beta-1,4-xylosyltransferase activity"/>
    <property type="evidence" value="ECO:0007669"/>
    <property type="project" value="InterPro"/>
</dbReference>
<comment type="caution">
    <text evidence="3">The sequence shown here is derived from an EMBL/GenBank/DDBJ whole genome shotgun (WGS) entry which is preliminary data.</text>
</comment>
<dbReference type="Pfam" id="PF24786">
    <property type="entry name" value="RXYLT1_N"/>
    <property type="match status" value="1"/>
</dbReference>
<dbReference type="InterPro" id="IPR057539">
    <property type="entry name" value="RXYLT1_N"/>
</dbReference>
<dbReference type="PANTHER" id="PTHR15576">
    <property type="entry name" value="RIBITOL-5-PHOSPHATE XYLOSYLTRANSFERASE 1"/>
    <property type="match status" value="1"/>
</dbReference>
<dbReference type="AlphaFoldDB" id="A0AA88Y8Z3"/>
<dbReference type="InterPro" id="IPR055286">
    <property type="entry name" value="RXYLT1-like"/>
</dbReference>
<protein>
    <recommendedName>
        <fullName evidence="5">Transmembrane protein 5</fullName>
    </recommendedName>
</protein>
<reference evidence="3" key="1">
    <citation type="submission" date="2019-08" db="EMBL/GenBank/DDBJ databases">
        <title>The improved chromosome-level genome for the pearl oyster Pinctada fucata martensii using PacBio sequencing and Hi-C.</title>
        <authorList>
            <person name="Zheng Z."/>
        </authorList>
    </citation>
    <scope>NUCLEOTIDE SEQUENCE</scope>
    <source>
        <strain evidence="3">ZZ-2019</strain>
        <tissue evidence="3">Adductor muscle</tissue>
    </source>
</reference>
<feature type="domain" description="RXYLT1 C-terminal" evidence="1">
    <location>
        <begin position="50"/>
        <end position="184"/>
    </location>
</feature>
<dbReference type="PANTHER" id="PTHR15576:SF1">
    <property type="entry name" value="RIBITOL-5-PHOSPHATE XYLOSYLTRANSFERASE 1"/>
    <property type="match status" value="1"/>
</dbReference>
<keyword evidence="4" id="KW-1185">Reference proteome</keyword>
<dbReference type="GO" id="GO:0035269">
    <property type="term" value="P:protein O-linked glycosylation via mannose"/>
    <property type="evidence" value="ECO:0007669"/>
    <property type="project" value="InterPro"/>
</dbReference>
<evidence type="ECO:0000313" key="3">
    <source>
        <dbReference type="EMBL" id="KAK3100987.1"/>
    </source>
</evidence>
<name>A0AA88Y8Z3_PINIB</name>
<dbReference type="Proteomes" id="UP001186944">
    <property type="component" value="Unassembled WGS sequence"/>
</dbReference>
<evidence type="ECO:0000259" key="1">
    <source>
        <dbReference type="Pfam" id="PF24785"/>
    </source>
</evidence>
<proteinExistence type="predicted"/>
<dbReference type="EMBL" id="VSWD01000005">
    <property type="protein sequence ID" value="KAK3100987.1"/>
    <property type="molecule type" value="Genomic_DNA"/>
</dbReference>
<evidence type="ECO:0008006" key="5">
    <source>
        <dbReference type="Google" id="ProtNLM"/>
    </source>
</evidence>
<dbReference type="GO" id="GO:0005794">
    <property type="term" value="C:Golgi apparatus"/>
    <property type="evidence" value="ECO:0007669"/>
    <property type="project" value="TreeGrafter"/>
</dbReference>